<feature type="region of interest" description="Disordered" evidence="1">
    <location>
        <begin position="1"/>
        <end position="41"/>
    </location>
</feature>
<gene>
    <name evidence="2" type="ORF">PAC_11801</name>
</gene>
<proteinExistence type="predicted"/>
<sequence>MRPTVPFTSGNTTNIPPRQESRRNTSASSISKQPAPKMRSDYGLPRFFVTEREMFAIRLGCARHGGALAAVTYKADNAAFQSIRKVNSEKFDLRHKLKAEKKRGGVVAGVKSGGS</sequence>
<evidence type="ECO:0000313" key="2">
    <source>
        <dbReference type="EMBL" id="CZR61904.1"/>
    </source>
</evidence>
<name>A0A1L7XA57_9HELO</name>
<dbReference type="AlphaFoldDB" id="A0A1L7XA57"/>
<feature type="compositionally biased region" description="Polar residues" evidence="1">
    <location>
        <begin position="1"/>
        <end position="16"/>
    </location>
</feature>
<organism evidence="2 3">
    <name type="scientific">Phialocephala subalpina</name>
    <dbReference type="NCBI Taxonomy" id="576137"/>
    <lineage>
        <taxon>Eukaryota</taxon>
        <taxon>Fungi</taxon>
        <taxon>Dikarya</taxon>
        <taxon>Ascomycota</taxon>
        <taxon>Pezizomycotina</taxon>
        <taxon>Leotiomycetes</taxon>
        <taxon>Helotiales</taxon>
        <taxon>Mollisiaceae</taxon>
        <taxon>Phialocephala</taxon>
        <taxon>Phialocephala fortinii species complex</taxon>
    </lineage>
</organism>
<accession>A0A1L7XA57</accession>
<protein>
    <submittedName>
        <fullName evidence="2">Uncharacterized protein</fullName>
    </submittedName>
</protein>
<evidence type="ECO:0000313" key="3">
    <source>
        <dbReference type="Proteomes" id="UP000184330"/>
    </source>
</evidence>
<keyword evidence="3" id="KW-1185">Reference proteome</keyword>
<reference evidence="2 3" key="1">
    <citation type="submission" date="2016-03" db="EMBL/GenBank/DDBJ databases">
        <authorList>
            <person name="Ploux O."/>
        </authorList>
    </citation>
    <scope>NUCLEOTIDE SEQUENCE [LARGE SCALE GENOMIC DNA]</scope>
    <source>
        <strain evidence="2 3">UAMH 11012</strain>
    </source>
</reference>
<dbReference type="EMBL" id="FJOG01000019">
    <property type="protein sequence ID" value="CZR61904.1"/>
    <property type="molecule type" value="Genomic_DNA"/>
</dbReference>
<dbReference type="Proteomes" id="UP000184330">
    <property type="component" value="Unassembled WGS sequence"/>
</dbReference>
<evidence type="ECO:0000256" key="1">
    <source>
        <dbReference type="SAM" id="MobiDB-lite"/>
    </source>
</evidence>